<dbReference type="InterPro" id="IPR000551">
    <property type="entry name" value="MerR-type_HTH_dom"/>
</dbReference>
<dbReference type="SUPFAM" id="SSF46955">
    <property type="entry name" value="Putative DNA-binding domain"/>
    <property type="match status" value="1"/>
</dbReference>
<evidence type="ECO:0000256" key="1">
    <source>
        <dbReference type="ARBA" id="ARBA00023125"/>
    </source>
</evidence>
<dbReference type="GO" id="GO:0003700">
    <property type="term" value="F:DNA-binding transcription factor activity"/>
    <property type="evidence" value="ECO:0007669"/>
    <property type="project" value="InterPro"/>
</dbReference>
<sequence length="242" mass="28382">MMEKQTWKIGEIAKLTGITVRTLHHYDQIGLLSPSQLSDKGHRIYTGKDIERLQQIISLKQLGFSLVEINAFIENQSFDRVQIIKIQLDSVKKQIELQEDLCIRLEAIYKLLNSQKDVSVNQFINLIEVTNMVEKYFSKEQLELMKQQTEQFSDEEKKQIEIEWSQLIANIRGELEKNTPPENQRVIQLAIQWQELTNKFVAGDQEIVKAAERFHSENQNNSLHYGVYKDLYLYIKEAMSHI</sequence>
<organism evidence="3 4">
    <name type="scientific">Bacillus salipaludis</name>
    <dbReference type="NCBI Taxonomy" id="2547811"/>
    <lineage>
        <taxon>Bacteria</taxon>
        <taxon>Bacillati</taxon>
        <taxon>Bacillota</taxon>
        <taxon>Bacilli</taxon>
        <taxon>Bacillales</taxon>
        <taxon>Bacillaceae</taxon>
        <taxon>Bacillus</taxon>
    </lineage>
</organism>
<gene>
    <name evidence="3" type="ORF">E2K98_30425</name>
</gene>
<name>A0A4R5VH82_9BACI</name>
<accession>A0A4R5VH82</accession>
<dbReference type="SMART" id="SM00422">
    <property type="entry name" value="HTH_MERR"/>
    <property type="match status" value="1"/>
</dbReference>
<evidence type="ECO:0000313" key="4">
    <source>
        <dbReference type="Proteomes" id="UP000295132"/>
    </source>
</evidence>
<evidence type="ECO:0000259" key="2">
    <source>
        <dbReference type="PROSITE" id="PS50937"/>
    </source>
</evidence>
<evidence type="ECO:0000313" key="3">
    <source>
        <dbReference type="EMBL" id="TDK52672.1"/>
    </source>
</evidence>
<dbReference type="InterPro" id="IPR009061">
    <property type="entry name" value="DNA-bd_dom_put_sf"/>
</dbReference>
<dbReference type="InterPro" id="IPR047057">
    <property type="entry name" value="MerR_fam"/>
</dbReference>
<dbReference type="InterPro" id="IPR012925">
    <property type="entry name" value="TipAS_dom"/>
</dbReference>
<dbReference type="Pfam" id="PF13411">
    <property type="entry name" value="MerR_1"/>
    <property type="match status" value="1"/>
</dbReference>
<dbReference type="CDD" id="cd04788">
    <property type="entry name" value="HTH_NolA-AlbR"/>
    <property type="match status" value="1"/>
</dbReference>
<dbReference type="EMBL" id="SMYO01000085">
    <property type="protein sequence ID" value="TDK52672.1"/>
    <property type="molecule type" value="Genomic_DNA"/>
</dbReference>
<dbReference type="PANTHER" id="PTHR30204:SF90">
    <property type="entry name" value="HTH-TYPE TRANSCRIPTIONAL ACTIVATOR MTA"/>
    <property type="match status" value="1"/>
</dbReference>
<dbReference type="PRINTS" id="PR00040">
    <property type="entry name" value="HTHMERR"/>
</dbReference>
<reference evidence="3 4" key="1">
    <citation type="submission" date="2019-03" db="EMBL/GenBank/DDBJ databases">
        <title>Bacillus niacini sp. nov. a Nicotinate-Metabolizing Mesophile Isolated from Soil.</title>
        <authorList>
            <person name="Zhang G."/>
        </authorList>
    </citation>
    <scope>NUCLEOTIDE SEQUENCE [LARGE SCALE GENOMIC DNA]</scope>
    <source>
        <strain evidence="3 4">WN066</strain>
    </source>
</reference>
<proteinExistence type="predicted"/>
<dbReference type="GO" id="GO:0003677">
    <property type="term" value="F:DNA binding"/>
    <property type="evidence" value="ECO:0007669"/>
    <property type="project" value="UniProtKB-KW"/>
</dbReference>
<dbReference type="PROSITE" id="PS50937">
    <property type="entry name" value="HTH_MERR_2"/>
    <property type="match status" value="1"/>
</dbReference>
<dbReference type="AlphaFoldDB" id="A0A4R5VH82"/>
<dbReference type="Pfam" id="PF07739">
    <property type="entry name" value="TipAS"/>
    <property type="match status" value="1"/>
</dbReference>
<dbReference type="PANTHER" id="PTHR30204">
    <property type="entry name" value="REDOX-CYCLING DRUG-SENSING TRANSCRIPTIONAL ACTIVATOR SOXR"/>
    <property type="match status" value="1"/>
</dbReference>
<dbReference type="PROSITE" id="PS00552">
    <property type="entry name" value="HTH_MERR_1"/>
    <property type="match status" value="1"/>
</dbReference>
<keyword evidence="1" id="KW-0238">DNA-binding</keyword>
<comment type="caution">
    <text evidence="3">The sequence shown here is derived from an EMBL/GenBank/DDBJ whole genome shotgun (WGS) entry which is preliminary data.</text>
</comment>
<feature type="domain" description="HTH merR-type" evidence="2">
    <location>
        <begin position="6"/>
        <end position="75"/>
    </location>
</feature>
<dbReference type="Proteomes" id="UP000295132">
    <property type="component" value="Unassembled WGS sequence"/>
</dbReference>
<protein>
    <submittedName>
        <fullName evidence="3">MerR family transcriptional regulator</fullName>
    </submittedName>
</protein>
<dbReference type="Gene3D" id="1.10.1660.10">
    <property type="match status" value="1"/>
</dbReference>